<dbReference type="RefSeq" id="WP_344428319.1">
    <property type="nucleotide sequence ID" value="NZ_BAAAQK010000035.1"/>
</dbReference>
<evidence type="ECO:0000256" key="1">
    <source>
        <dbReference type="ARBA" id="ARBA00004651"/>
    </source>
</evidence>
<comment type="subcellular location">
    <subcellularLocation>
        <location evidence="1">Cell membrane</location>
        <topology evidence="1">Multi-pass membrane protein</topology>
    </subcellularLocation>
</comment>
<dbReference type="NCBIfam" id="TIGR00905">
    <property type="entry name" value="2A0302"/>
    <property type="match status" value="1"/>
</dbReference>
<evidence type="ECO:0000256" key="4">
    <source>
        <dbReference type="ARBA" id="ARBA00022475"/>
    </source>
</evidence>
<evidence type="ECO:0000256" key="5">
    <source>
        <dbReference type="ARBA" id="ARBA00022692"/>
    </source>
</evidence>
<keyword evidence="3" id="KW-0813">Transport</keyword>
<gene>
    <name evidence="10" type="ORF">GCM10009836_73330</name>
</gene>
<dbReference type="PANTHER" id="PTHR42770:SF4">
    <property type="entry name" value="ARGININE_ORNITHINE ANTIPORTER-RELATED"/>
    <property type="match status" value="1"/>
</dbReference>
<reference evidence="10 11" key="1">
    <citation type="journal article" date="2019" name="Int. J. Syst. Evol. Microbiol.">
        <title>The Global Catalogue of Microorganisms (GCM) 10K type strain sequencing project: providing services to taxonomists for standard genome sequencing and annotation.</title>
        <authorList>
            <consortium name="The Broad Institute Genomics Platform"/>
            <consortium name="The Broad Institute Genome Sequencing Center for Infectious Disease"/>
            <person name="Wu L."/>
            <person name="Ma J."/>
        </authorList>
    </citation>
    <scope>NUCLEOTIDE SEQUENCE [LARGE SCALE GENOMIC DNA]</scope>
    <source>
        <strain evidence="10 11">JCM 16009</strain>
    </source>
</reference>
<feature type="transmembrane region" description="Helical" evidence="9">
    <location>
        <begin position="362"/>
        <end position="381"/>
    </location>
</feature>
<keyword evidence="7 9" id="KW-1133">Transmembrane helix</keyword>
<keyword evidence="5 9" id="KW-0812">Transmembrane</keyword>
<evidence type="ECO:0000256" key="2">
    <source>
        <dbReference type="ARBA" id="ARBA00008220"/>
    </source>
</evidence>
<evidence type="ECO:0000313" key="10">
    <source>
        <dbReference type="EMBL" id="GAA1881404.1"/>
    </source>
</evidence>
<feature type="transmembrane region" description="Helical" evidence="9">
    <location>
        <begin position="415"/>
        <end position="432"/>
    </location>
</feature>
<dbReference type="Gene3D" id="1.20.1740.10">
    <property type="entry name" value="Amino acid/polyamine transporter I"/>
    <property type="match status" value="1"/>
</dbReference>
<dbReference type="PANTHER" id="PTHR42770">
    <property type="entry name" value="AMINO ACID TRANSPORTER-RELATED"/>
    <property type="match status" value="1"/>
</dbReference>
<evidence type="ECO:0000256" key="7">
    <source>
        <dbReference type="ARBA" id="ARBA00022989"/>
    </source>
</evidence>
<keyword evidence="8 9" id="KW-0472">Membrane</keyword>
<proteinExistence type="inferred from homology"/>
<dbReference type="Proteomes" id="UP001500449">
    <property type="component" value="Unassembled WGS sequence"/>
</dbReference>
<feature type="transmembrane region" description="Helical" evidence="9">
    <location>
        <begin position="12"/>
        <end position="33"/>
    </location>
</feature>
<feature type="transmembrane region" description="Helical" evidence="9">
    <location>
        <begin position="132"/>
        <end position="150"/>
    </location>
</feature>
<dbReference type="InterPro" id="IPR002293">
    <property type="entry name" value="AA/rel_permease1"/>
</dbReference>
<feature type="transmembrane region" description="Helical" evidence="9">
    <location>
        <begin position="338"/>
        <end position="356"/>
    </location>
</feature>
<dbReference type="InterPro" id="IPR050367">
    <property type="entry name" value="APC_superfamily"/>
</dbReference>
<dbReference type="EMBL" id="BAAAQK010000035">
    <property type="protein sequence ID" value="GAA1881404.1"/>
    <property type="molecule type" value="Genomic_DNA"/>
</dbReference>
<feature type="transmembrane region" description="Helical" evidence="9">
    <location>
        <begin position="444"/>
        <end position="464"/>
    </location>
</feature>
<dbReference type="PIRSF" id="PIRSF006060">
    <property type="entry name" value="AA_transporter"/>
    <property type="match status" value="1"/>
</dbReference>
<feature type="transmembrane region" description="Helical" evidence="9">
    <location>
        <begin position="162"/>
        <end position="181"/>
    </location>
</feature>
<evidence type="ECO:0000256" key="6">
    <source>
        <dbReference type="ARBA" id="ARBA00022970"/>
    </source>
</evidence>
<feature type="transmembrane region" description="Helical" evidence="9">
    <location>
        <begin position="240"/>
        <end position="261"/>
    </location>
</feature>
<comment type="caution">
    <text evidence="10">The sequence shown here is derived from an EMBL/GenBank/DDBJ whole genome shotgun (WGS) entry which is preliminary data.</text>
</comment>
<evidence type="ECO:0000313" key="11">
    <source>
        <dbReference type="Proteomes" id="UP001500449"/>
    </source>
</evidence>
<evidence type="ECO:0000256" key="3">
    <source>
        <dbReference type="ARBA" id="ARBA00022448"/>
    </source>
</evidence>
<dbReference type="InterPro" id="IPR004754">
    <property type="entry name" value="Amino_acid_antiprt"/>
</dbReference>
<keyword evidence="11" id="KW-1185">Reference proteome</keyword>
<evidence type="ECO:0000256" key="9">
    <source>
        <dbReference type="SAM" id="Phobius"/>
    </source>
</evidence>
<feature type="transmembrane region" description="Helical" evidence="9">
    <location>
        <begin position="393"/>
        <end position="409"/>
    </location>
</feature>
<keyword evidence="6" id="KW-0029">Amino-acid transport</keyword>
<evidence type="ECO:0000256" key="8">
    <source>
        <dbReference type="ARBA" id="ARBA00023136"/>
    </source>
</evidence>
<protein>
    <submittedName>
        <fullName evidence="10">Basic amino acid/polyamine antiporter</fullName>
    </submittedName>
</protein>
<accession>A0ABN2NPS0</accession>
<name>A0ABN2NPS0_9PSEU</name>
<comment type="similarity">
    <text evidence="2">Belongs to the amino acid-polyamine-organocation (APC) superfamily. Basic amino acid/polyamine antiporter (APA) (TC 2.A.3.2) family.</text>
</comment>
<feature type="transmembrane region" description="Helical" evidence="9">
    <location>
        <begin position="288"/>
        <end position="317"/>
    </location>
</feature>
<organism evidence="10 11">
    <name type="scientific">Pseudonocardia ailaonensis</name>
    <dbReference type="NCBI Taxonomy" id="367279"/>
    <lineage>
        <taxon>Bacteria</taxon>
        <taxon>Bacillati</taxon>
        <taxon>Actinomycetota</taxon>
        <taxon>Actinomycetes</taxon>
        <taxon>Pseudonocardiales</taxon>
        <taxon>Pseudonocardiaceae</taxon>
        <taxon>Pseudonocardia</taxon>
    </lineage>
</organism>
<dbReference type="Pfam" id="PF13520">
    <property type="entry name" value="AA_permease_2"/>
    <property type="match status" value="1"/>
</dbReference>
<feature type="transmembrane region" description="Helical" evidence="9">
    <location>
        <begin position="201"/>
        <end position="219"/>
    </location>
</feature>
<feature type="transmembrane region" description="Helical" evidence="9">
    <location>
        <begin position="91"/>
        <end position="112"/>
    </location>
</feature>
<feature type="transmembrane region" description="Helical" evidence="9">
    <location>
        <begin position="45"/>
        <end position="70"/>
    </location>
</feature>
<keyword evidence="4" id="KW-1003">Cell membrane</keyword>
<sequence length="470" mass="49033">MSAPTDSRASTAELALPALTAMVVGSMVGAGVFSLPRNFAQTTGGLGAVIAWVVAGAGMLMLAFVFQNLAIRKPDLDAGVYAYAKAGFGDYPGFLSAFGYWASACVGNVTYWVLIKSTLGAVLPALGEGDTVLAVAISSVGLWLFAFVILRGVREATGINTVVTIAKIVPLVTFVVVLVFALKADVFSANFFGGQGYDAGLGSQVLSTMLVTVFVFLGVEGASVYSRYAKRREDVGRATVIGFLSVLALFASVSILSYGVLPRGALAGQRQPSVAGVMESVVGPWGAVFISVGVVVSVLGAYLAWTLMAAEVLFVAARHSDMPRFLGRTNAKDVPAPALLLTSGLSQVVLLLTLFSDDAFTFTLKLCTSLSLVPYLLAAGYAVRVAPARTRELLVGVLATVYTLFLIVAAGVEYLLLSCIVYAPGTLLFVRARREQGARTFTRVEIALLVVVVLGAVAGVVGLATGRITI</sequence>